<organism evidence="1 2">
    <name type="scientific">Cyclotella atomus</name>
    <dbReference type="NCBI Taxonomy" id="382360"/>
    <lineage>
        <taxon>Eukaryota</taxon>
        <taxon>Sar</taxon>
        <taxon>Stramenopiles</taxon>
        <taxon>Ochrophyta</taxon>
        <taxon>Bacillariophyta</taxon>
        <taxon>Coscinodiscophyceae</taxon>
        <taxon>Thalassiosirophycidae</taxon>
        <taxon>Stephanodiscales</taxon>
        <taxon>Stephanodiscaceae</taxon>
        <taxon>Cyclotella</taxon>
    </lineage>
</organism>
<evidence type="ECO:0000313" key="2">
    <source>
        <dbReference type="Proteomes" id="UP001530400"/>
    </source>
</evidence>
<dbReference type="EMBL" id="JALLPJ020001348">
    <property type="protein sequence ID" value="KAL3768388.1"/>
    <property type="molecule type" value="Genomic_DNA"/>
</dbReference>
<gene>
    <name evidence="1" type="ORF">ACHAWO_010620</name>
</gene>
<evidence type="ECO:0000313" key="1">
    <source>
        <dbReference type="EMBL" id="KAL3768388.1"/>
    </source>
</evidence>
<name>A0ABD3MX45_9STRA</name>
<proteinExistence type="predicted"/>
<dbReference type="Proteomes" id="UP001530400">
    <property type="component" value="Unassembled WGS sequence"/>
</dbReference>
<dbReference type="AlphaFoldDB" id="A0ABD3MX45"/>
<comment type="caution">
    <text evidence="1">The sequence shown here is derived from an EMBL/GenBank/DDBJ whole genome shotgun (WGS) entry which is preliminary data.</text>
</comment>
<keyword evidence="2" id="KW-1185">Reference proteome</keyword>
<accession>A0ABD3MX45</accession>
<reference evidence="1 2" key="1">
    <citation type="submission" date="2024-10" db="EMBL/GenBank/DDBJ databases">
        <title>Updated reference genomes for cyclostephanoid diatoms.</title>
        <authorList>
            <person name="Roberts W.R."/>
            <person name="Alverson A.J."/>
        </authorList>
    </citation>
    <scope>NUCLEOTIDE SEQUENCE [LARGE SCALE GENOMIC DNA]</scope>
    <source>
        <strain evidence="1 2">AJA010-31</strain>
    </source>
</reference>
<sequence length="133" mass="15248">MRCDEMSSFRVVRFCRFRKTSQVQILMNPAYLVEEGDFDKKTRSALKETDPTGVTKYSETGCICFRNNMGKTGVGKMKDYQEEDQLPEAITRDAMMEKIDYFSRAESDIGKSLYDFCASPGHFAIKFITGFNV</sequence>
<protein>
    <submittedName>
        <fullName evidence="1">Uncharacterized protein</fullName>
    </submittedName>
</protein>